<feature type="region of interest" description="Disordered" evidence="2">
    <location>
        <begin position="714"/>
        <end position="788"/>
    </location>
</feature>
<dbReference type="GO" id="GO:0005816">
    <property type="term" value="C:spindle pole body"/>
    <property type="evidence" value="ECO:0007669"/>
    <property type="project" value="TreeGrafter"/>
</dbReference>
<dbReference type="GO" id="GO:0051293">
    <property type="term" value="P:establishment of spindle localization"/>
    <property type="evidence" value="ECO:0007669"/>
    <property type="project" value="TreeGrafter"/>
</dbReference>
<dbReference type="PANTHER" id="PTHR37271:SF1">
    <property type="entry name" value="KARYOGAMY PROTEIN KAR9"/>
    <property type="match status" value="1"/>
</dbReference>
<feature type="compositionally biased region" description="Polar residues" evidence="2">
    <location>
        <begin position="223"/>
        <end position="232"/>
    </location>
</feature>
<name>A0A163E282_DIDRA</name>
<evidence type="ECO:0000256" key="1">
    <source>
        <dbReference type="SAM" id="Coils"/>
    </source>
</evidence>
<dbReference type="GO" id="GO:0043332">
    <property type="term" value="C:mating projection tip"/>
    <property type="evidence" value="ECO:0007669"/>
    <property type="project" value="TreeGrafter"/>
</dbReference>
<feature type="compositionally biased region" description="Low complexity" evidence="2">
    <location>
        <begin position="42"/>
        <end position="61"/>
    </location>
</feature>
<dbReference type="STRING" id="5454.A0A163E282"/>
<feature type="compositionally biased region" description="Low complexity" evidence="2">
    <location>
        <begin position="755"/>
        <end position="764"/>
    </location>
</feature>
<feature type="compositionally biased region" description="Low complexity" evidence="2">
    <location>
        <begin position="960"/>
        <end position="980"/>
    </location>
</feature>
<feature type="coiled-coil region" evidence="1">
    <location>
        <begin position="562"/>
        <end position="592"/>
    </location>
</feature>
<evidence type="ECO:0000256" key="2">
    <source>
        <dbReference type="SAM" id="MobiDB-lite"/>
    </source>
</evidence>
<feature type="compositionally biased region" description="Polar residues" evidence="2">
    <location>
        <begin position="946"/>
        <end position="955"/>
    </location>
</feature>
<dbReference type="PANTHER" id="PTHR37271">
    <property type="entry name" value="KARYOGAMY PROTEIN KAR9"/>
    <property type="match status" value="1"/>
</dbReference>
<gene>
    <name evidence="3" type="ORF">ST47_g5382</name>
</gene>
<feature type="compositionally biased region" description="Polar residues" evidence="2">
    <location>
        <begin position="890"/>
        <end position="914"/>
    </location>
</feature>
<feature type="compositionally biased region" description="Basic and acidic residues" evidence="2">
    <location>
        <begin position="982"/>
        <end position="997"/>
    </location>
</feature>
<feature type="compositionally biased region" description="Low complexity" evidence="2">
    <location>
        <begin position="70"/>
        <end position="79"/>
    </location>
</feature>
<feature type="compositionally biased region" description="Polar residues" evidence="2">
    <location>
        <begin position="821"/>
        <end position="830"/>
    </location>
</feature>
<feature type="compositionally biased region" description="Polar residues" evidence="2">
    <location>
        <begin position="714"/>
        <end position="735"/>
    </location>
</feature>
<feature type="region of interest" description="Disordered" evidence="2">
    <location>
        <begin position="804"/>
        <end position="1032"/>
    </location>
</feature>
<dbReference type="InterPro" id="IPR013889">
    <property type="entry name" value="Karyogamy_KAR9"/>
</dbReference>
<keyword evidence="1" id="KW-0175">Coiled coil</keyword>
<keyword evidence="4" id="KW-1185">Reference proteome</keyword>
<dbReference type="GO" id="GO:0031578">
    <property type="term" value="P:mitotic spindle orientation checkpoint signaling"/>
    <property type="evidence" value="ECO:0007669"/>
    <property type="project" value="TreeGrafter"/>
</dbReference>
<accession>A0A163E282</accession>
<dbReference type="GO" id="GO:0005938">
    <property type="term" value="C:cell cortex"/>
    <property type="evidence" value="ECO:0007669"/>
    <property type="project" value="TreeGrafter"/>
</dbReference>
<protein>
    <submittedName>
        <fullName evidence="3">Uncharacterized protein</fullName>
    </submittedName>
</protein>
<reference evidence="3 4" key="1">
    <citation type="journal article" date="2016" name="Sci. Rep.">
        <title>Draft genome sequencing and secretome analysis of fungal phytopathogen Ascochyta rabiei provides insight into the necrotrophic effector repertoire.</title>
        <authorList>
            <person name="Verma S."/>
            <person name="Gazara R.K."/>
            <person name="Nizam S."/>
            <person name="Parween S."/>
            <person name="Chattopadhyay D."/>
            <person name="Verma P.K."/>
        </authorList>
    </citation>
    <scope>NUCLEOTIDE SEQUENCE [LARGE SCALE GENOMIC DNA]</scope>
    <source>
        <strain evidence="3 4">ArDII</strain>
    </source>
</reference>
<dbReference type="AlphaFoldDB" id="A0A163E282"/>
<feature type="region of interest" description="Disordered" evidence="2">
    <location>
        <begin position="223"/>
        <end position="252"/>
    </location>
</feature>
<dbReference type="Proteomes" id="UP000076837">
    <property type="component" value="Unassembled WGS sequence"/>
</dbReference>
<feature type="compositionally biased region" description="Polar residues" evidence="2">
    <location>
        <begin position="1007"/>
        <end position="1025"/>
    </location>
</feature>
<organism evidence="3 4">
    <name type="scientific">Didymella rabiei</name>
    <name type="common">Chickpea ascochyta blight fungus</name>
    <name type="synonym">Mycosphaerella rabiei</name>
    <dbReference type="NCBI Taxonomy" id="5454"/>
    <lineage>
        <taxon>Eukaryota</taxon>
        <taxon>Fungi</taxon>
        <taxon>Dikarya</taxon>
        <taxon>Ascomycota</taxon>
        <taxon>Pezizomycotina</taxon>
        <taxon>Dothideomycetes</taxon>
        <taxon>Pleosporomycetidae</taxon>
        <taxon>Pleosporales</taxon>
        <taxon>Pleosporineae</taxon>
        <taxon>Didymellaceae</taxon>
        <taxon>Ascochyta</taxon>
    </lineage>
</organism>
<feature type="compositionally biased region" description="Polar residues" evidence="2">
    <location>
        <begin position="847"/>
        <end position="856"/>
    </location>
</feature>
<evidence type="ECO:0000313" key="3">
    <source>
        <dbReference type="EMBL" id="KZM23472.1"/>
    </source>
</evidence>
<sequence length="1032" mass="112186">MTQNSFRGPAAAAAPAAAAENDSMSSLRTPHLVDSPASSEVAATPPDQPAPASSSTASSSPRTQLRRTASLNNSSSSILDSTTKLARNVSPALLARMKFLNQASSTDSPSKNAPSPGAIGRIAEHKIKQLDDFHSTKRTFSIERRGTAWSSGTGSQLGTPLIPQLTGESVPALVMERDLESDISSVISTSDRVLPSESEAETDDVLDMQKYRLPDITKTKSLSQTIAESDTTPVADLTRPPTPPPKDTPPLRIEDEVSVLDNHNDMDVASHFARRHLHRTNSIYTLSKASFSNQIQQLTSMKLPPTTIASEITALPSSTLAGRALHSSANDIRLWMAKATEVLNGLDADDDVEWAAAAGREGLADVDAAIGKFEGLITVYITAIEDLQSRPDIALLPLKDQTTLVTQMEEIVGNWTEIKRTLKGIKNQVEIAMEWEELWNSVLGEIGAEVETLSRLVFEMEERRHRVISDSVAESAEKFDIADLETIVETPRQNKMHNNRLSMPPTLTVMSPISPIPQIEQESSRLLEIFAKLQPLRASLDFLPMRLASFEMRASTMFPSACDELMRRKEQLEKQEKTLEAEADALREELGEDKWVHSFRQAGSKAVAMYDSCMKSIERLQQAIDDGDDEKLGSRISTYKDKRDHYPPSIKRVLELIDIEMKHRSTVNGEILRIQQDVRQKMSDLEGGIQQMDAILDDVSASRKLRDSVSTVLSARTEASSAIDTPGSSPASSVVMSRKGSDYSSMTPAGRKSRQSSTSTTKSSLPPNRRYSSLPVIPGSTTRKSLPATYLEPTISRAMACTPTRTAHSSTPAIERPSTKPRWNTSTNMRDTVVGHHHKPLPATPLRSLSGQSSIPVRSPLGRSSMLSPPPVHSATATPAKSSLKRPVASTLQSPSTPLKSPTFVHSSFSTRSPASGRRVTIAEDDSSPPIEDSPISRRATRPASAMNSRRTSLLPTPKPRTTSASTLTPASTPARATSRLDNTEEGRKSKAGDGRSSRVSSRQSSLGVTGRQSSLGISGRQSSAGDRPVWR</sequence>
<proteinExistence type="predicted"/>
<evidence type="ECO:0000313" key="4">
    <source>
        <dbReference type="Proteomes" id="UP000076837"/>
    </source>
</evidence>
<comment type="caution">
    <text evidence="3">The sequence shown here is derived from an EMBL/GenBank/DDBJ whole genome shotgun (WGS) entry which is preliminary data.</text>
</comment>
<dbReference type="GO" id="GO:0030473">
    <property type="term" value="P:nuclear migration along microtubule"/>
    <property type="evidence" value="ECO:0007669"/>
    <property type="project" value="TreeGrafter"/>
</dbReference>
<dbReference type="OrthoDB" id="5559380at2759"/>
<feature type="region of interest" description="Disordered" evidence="2">
    <location>
        <begin position="1"/>
        <end position="79"/>
    </location>
</feature>
<dbReference type="Pfam" id="PF08580">
    <property type="entry name" value="KAR9"/>
    <property type="match status" value="1"/>
</dbReference>
<dbReference type="EMBL" id="JYNV01000194">
    <property type="protein sequence ID" value="KZM23472.1"/>
    <property type="molecule type" value="Genomic_DNA"/>
</dbReference>
<feature type="compositionally biased region" description="Low complexity" evidence="2">
    <location>
        <begin position="9"/>
        <end position="19"/>
    </location>
</feature>